<keyword evidence="2" id="KW-0813">Transport</keyword>
<keyword evidence="3" id="KW-1134">Transmembrane beta strand</keyword>
<evidence type="ECO:0000313" key="9">
    <source>
        <dbReference type="EMBL" id="TCK73953.1"/>
    </source>
</evidence>
<feature type="domain" description="TonB-dependent transporter Oar-like beta-barrel" evidence="8">
    <location>
        <begin position="248"/>
        <end position="1210"/>
    </location>
</feature>
<dbReference type="InterPro" id="IPR008969">
    <property type="entry name" value="CarboxyPept-like_regulatory"/>
</dbReference>
<dbReference type="PANTHER" id="PTHR30069">
    <property type="entry name" value="TONB-DEPENDENT OUTER MEMBRANE RECEPTOR"/>
    <property type="match status" value="1"/>
</dbReference>
<keyword evidence="4" id="KW-0812">Transmembrane</keyword>
<keyword evidence="9" id="KW-0645">Protease</keyword>
<evidence type="ECO:0000256" key="5">
    <source>
        <dbReference type="ARBA" id="ARBA00023136"/>
    </source>
</evidence>
<evidence type="ECO:0000256" key="4">
    <source>
        <dbReference type="ARBA" id="ARBA00022692"/>
    </source>
</evidence>
<dbReference type="GO" id="GO:0004180">
    <property type="term" value="F:carboxypeptidase activity"/>
    <property type="evidence" value="ECO:0007669"/>
    <property type="project" value="UniProtKB-KW"/>
</dbReference>
<feature type="chain" id="PRO_5020648036" evidence="7">
    <location>
        <begin position="20"/>
        <end position="1217"/>
    </location>
</feature>
<evidence type="ECO:0000313" key="10">
    <source>
        <dbReference type="Proteomes" id="UP000295210"/>
    </source>
</evidence>
<comment type="caution">
    <text evidence="9">The sequence shown here is derived from an EMBL/GenBank/DDBJ whole genome shotgun (WGS) entry which is preliminary data.</text>
</comment>
<dbReference type="Proteomes" id="UP000295210">
    <property type="component" value="Unassembled WGS sequence"/>
</dbReference>
<keyword evidence="9" id="KW-0378">Hydrolase</keyword>
<dbReference type="Gene3D" id="2.60.40.1120">
    <property type="entry name" value="Carboxypeptidase-like, regulatory domain"/>
    <property type="match status" value="1"/>
</dbReference>
<gene>
    <name evidence="9" type="ORF">C7378_1573</name>
</gene>
<keyword evidence="5" id="KW-0472">Membrane</keyword>
<dbReference type="InterPro" id="IPR057601">
    <property type="entry name" value="Oar-like_b-barrel"/>
</dbReference>
<dbReference type="PANTHER" id="PTHR30069:SF46">
    <property type="entry name" value="OAR PROTEIN"/>
    <property type="match status" value="1"/>
</dbReference>
<keyword evidence="9" id="KW-0121">Carboxypeptidase</keyword>
<keyword evidence="6" id="KW-0998">Cell outer membrane</keyword>
<accession>A0A4R1LAK2</accession>
<evidence type="ECO:0000256" key="2">
    <source>
        <dbReference type="ARBA" id="ARBA00022448"/>
    </source>
</evidence>
<name>A0A4R1LAK2_9BACT</name>
<dbReference type="InterPro" id="IPR036942">
    <property type="entry name" value="Beta-barrel_TonB_sf"/>
</dbReference>
<dbReference type="RefSeq" id="WP_131994281.1">
    <property type="nucleotide sequence ID" value="NZ_SMGK01000002.1"/>
</dbReference>
<keyword evidence="10" id="KW-1185">Reference proteome</keyword>
<comment type="subcellular location">
    <subcellularLocation>
        <location evidence="1">Cell outer membrane</location>
        <topology evidence="1">Multi-pass membrane protein</topology>
    </subcellularLocation>
</comment>
<evidence type="ECO:0000256" key="3">
    <source>
        <dbReference type="ARBA" id="ARBA00022452"/>
    </source>
</evidence>
<organism evidence="9 10">
    <name type="scientific">Acidipila rosea</name>
    <dbReference type="NCBI Taxonomy" id="768535"/>
    <lineage>
        <taxon>Bacteria</taxon>
        <taxon>Pseudomonadati</taxon>
        <taxon>Acidobacteriota</taxon>
        <taxon>Terriglobia</taxon>
        <taxon>Terriglobales</taxon>
        <taxon>Acidobacteriaceae</taxon>
        <taxon>Acidipila</taxon>
    </lineage>
</organism>
<dbReference type="GO" id="GO:0044718">
    <property type="term" value="P:siderophore transmembrane transport"/>
    <property type="evidence" value="ECO:0007669"/>
    <property type="project" value="TreeGrafter"/>
</dbReference>
<proteinExistence type="predicted"/>
<feature type="signal peptide" evidence="7">
    <location>
        <begin position="1"/>
        <end position="19"/>
    </location>
</feature>
<protein>
    <submittedName>
        <fullName evidence="9">Carboxypeptidase family protein</fullName>
    </submittedName>
</protein>
<dbReference type="OrthoDB" id="97893at2"/>
<dbReference type="SUPFAM" id="SSF56935">
    <property type="entry name" value="Porins"/>
    <property type="match status" value="1"/>
</dbReference>
<dbReference type="Gene3D" id="2.40.170.20">
    <property type="entry name" value="TonB-dependent receptor, beta-barrel domain"/>
    <property type="match status" value="1"/>
</dbReference>
<dbReference type="GO" id="GO:0009279">
    <property type="term" value="C:cell outer membrane"/>
    <property type="evidence" value="ECO:0007669"/>
    <property type="project" value="UniProtKB-SubCell"/>
</dbReference>
<evidence type="ECO:0000256" key="1">
    <source>
        <dbReference type="ARBA" id="ARBA00004571"/>
    </source>
</evidence>
<reference evidence="9 10" key="1">
    <citation type="submission" date="2019-03" db="EMBL/GenBank/DDBJ databases">
        <title>Genomic Encyclopedia of Type Strains, Phase IV (KMG-IV): sequencing the most valuable type-strain genomes for metagenomic binning, comparative biology and taxonomic classification.</title>
        <authorList>
            <person name="Goeker M."/>
        </authorList>
    </citation>
    <scope>NUCLEOTIDE SEQUENCE [LARGE SCALE GENOMIC DNA]</scope>
    <source>
        <strain evidence="9 10">DSM 103428</strain>
    </source>
</reference>
<evidence type="ECO:0000256" key="7">
    <source>
        <dbReference type="SAM" id="SignalP"/>
    </source>
</evidence>
<evidence type="ECO:0000256" key="6">
    <source>
        <dbReference type="ARBA" id="ARBA00023237"/>
    </source>
</evidence>
<dbReference type="AlphaFoldDB" id="A0A4R1LAK2"/>
<sequence length="1217" mass="129121">MTKRLAAALACALGLFALAAGTSTSYAQAIYGSIYGTVTDNTNAAIPGATVTITDEAKGTVFTTTTNGSGGYVLEHLIPDLYDVKVTMSGFKAGETKGVQVYVDTSPKVDIQLEVGGESQTVTVNADSVPQLKTDRADVSTQFSERSISDLPLPNRNFTGLQLLLPGAQALGWSHAADENPQGSQQIQVDGQAFGGVAYELDGTDNQDPILGIIVINPPLDALSETKITTQNFDAEFGKAVSSVIVASTKSGTNTFHGSAFDYRQSNANLARDPIQQPPGTNFPPGLRNQFGGSIGGPIIKDKMFFFGDYQGLRQKTGIANTATVPSSLLTATCLGQQVGPSGIPGCDFSEYAANVPGGNGIIYQQTANGPVPYPNNVIPAAMVSPQALAFLKGIQQYAPNTSGRFNGLAQNYVGSGTGGFNNDQWDVRVDDQVTDKIHAFTRFSRFTSILSGTTMFGASGGPGFGLNGYGGTSHGADDSLAAGADVALNPTLLTDFRVGYYRYNIGATKYNQGIPFAQNLGIPGMNTNDVTSGAPSFNIADVGAQQPGSPSNPTDGGPQFGSGLNVNRCNCPLTEREDQFQIVNNWTKILGTHSVKFGADLRYARNLRVPSDTDRTGIIGFGTGPTSNGSTGGLGFATLALGQVTAYGRYVSVSTNAKEFQKRDFFYAQDTWRATPNLTVNYGVRYEFYFPESVNGKGQGSLMNLNDGYLHVAGYGNVPTNMGWSMASNAWNPRVGIAYQIDDKTVIRAGYGRSFDIGVFGSIFGHVSTQNLPVLANQQFSQPNGPTSYAFTLTQGPTAYQFPTVPSNGLLPAPGYAVSNKARPNSLRLPTLDAWNLSIQRSLTPTLSVTLAYVGNKGTHTLSAGDGNNTNPNEPGIFLPAAASVEGRTLHYDPTAGSSSNPADANGITPNGGVANTNLLQRYYGGTLAACQDANYATPLGEPGIQPGMCGWTQGIAYYGDNQNTHFNALQVTINKQFTHGLSFTSNYAWQRSVNFNSSYSTWSQQAVKGRDDSTREQQEVLFATYELPFGRNKMIGGNVNGFVNQIIGGWQISPVVNWSSGLPFTLGYAECGAAVPSDAPCYPNGTGNYLKVGQSHFDPIKHQWTYFKGTTTPLTTSPFSGFTAPGLDQIGTLGRNAIFGPHFFNSDISLQKTFPIHENLSAVLRVDGYNAFNHINAGNPSQTNIDGGDGVITGGPGINNSTNPRQLQFSARVQF</sequence>
<evidence type="ECO:0000259" key="8">
    <source>
        <dbReference type="Pfam" id="PF25183"/>
    </source>
</evidence>
<dbReference type="EMBL" id="SMGK01000002">
    <property type="protein sequence ID" value="TCK73953.1"/>
    <property type="molecule type" value="Genomic_DNA"/>
</dbReference>
<dbReference type="GO" id="GO:0015344">
    <property type="term" value="F:siderophore uptake transmembrane transporter activity"/>
    <property type="evidence" value="ECO:0007669"/>
    <property type="project" value="TreeGrafter"/>
</dbReference>
<dbReference type="Pfam" id="PF25183">
    <property type="entry name" value="OMP_b-brl_4"/>
    <property type="match status" value="1"/>
</dbReference>
<dbReference type="Pfam" id="PF13620">
    <property type="entry name" value="CarboxypepD_reg"/>
    <property type="match status" value="1"/>
</dbReference>
<keyword evidence="7" id="KW-0732">Signal</keyword>
<dbReference type="InterPro" id="IPR039426">
    <property type="entry name" value="TonB-dep_rcpt-like"/>
</dbReference>
<dbReference type="SUPFAM" id="SSF49464">
    <property type="entry name" value="Carboxypeptidase regulatory domain-like"/>
    <property type="match status" value="1"/>
</dbReference>